<dbReference type="InterPro" id="IPR010921">
    <property type="entry name" value="Trp_repressor/repl_initiator"/>
</dbReference>
<name>A0A8K0KLN4_LADFU</name>
<feature type="domain" description="Brinker DNA-binding" evidence="3">
    <location>
        <begin position="430"/>
        <end position="487"/>
    </location>
</feature>
<dbReference type="Proteomes" id="UP000792457">
    <property type="component" value="Unassembled WGS sequence"/>
</dbReference>
<dbReference type="InterPro" id="IPR051839">
    <property type="entry name" value="RD_transcriptional_regulator"/>
</dbReference>
<evidence type="ECO:0000259" key="3">
    <source>
        <dbReference type="Pfam" id="PF09607"/>
    </source>
</evidence>
<dbReference type="OrthoDB" id="7764420at2759"/>
<dbReference type="PANTHER" id="PTHR33215:SF13">
    <property type="entry name" value="PROTEIN DISTAL ANTENNA"/>
    <property type="match status" value="1"/>
</dbReference>
<feature type="compositionally biased region" description="Low complexity" evidence="2">
    <location>
        <begin position="406"/>
        <end position="421"/>
    </location>
</feature>
<reference evidence="4" key="1">
    <citation type="submission" date="2013-04" db="EMBL/GenBank/DDBJ databases">
        <authorList>
            <person name="Qu J."/>
            <person name="Murali S.C."/>
            <person name="Bandaranaike D."/>
            <person name="Bellair M."/>
            <person name="Blankenburg K."/>
            <person name="Chao H."/>
            <person name="Dinh H."/>
            <person name="Doddapaneni H."/>
            <person name="Downs B."/>
            <person name="Dugan-Rocha S."/>
            <person name="Elkadiri S."/>
            <person name="Gnanaolivu R.D."/>
            <person name="Hernandez B."/>
            <person name="Javaid M."/>
            <person name="Jayaseelan J.C."/>
            <person name="Lee S."/>
            <person name="Li M."/>
            <person name="Ming W."/>
            <person name="Munidasa M."/>
            <person name="Muniz J."/>
            <person name="Nguyen L."/>
            <person name="Ongeri F."/>
            <person name="Osuji N."/>
            <person name="Pu L.-L."/>
            <person name="Puazo M."/>
            <person name="Qu C."/>
            <person name="Quiroz J."/>
            <person name="Raj R."/>
            <person name="Weissenberger G."/>
            <person name="Xin Y."/>
            <person name="Zou X."/>
            <person name="Han Y."/>
            <person name="Richards S."/>
            <person name="Worley K."/>
            <person name="Muzny D."/>
            <person name="Gibbs R."/>
        </authorList>
    </citation>
    <scope>NUCLEOTIDE SEQUENCE</scope>
    <source>
        <strain evidence="4">Sampled in the wild</strain>
    </source>
</reference>
<dbReference type="Gene3D" id="1.10.10.60">
    <property type="entry name" value="Homeodomain-like"/>
    <property type="match status" value="3"/>
</dbReference>
<dbReference type="EMBL" id="KZ309044">
    <property type="protein sequence ID" value="KAG8236573.1"/>
    <property type="molecule type" value="Genomic_DNA"/>
</dbReference>
<comment type="subcellular location">
    <subcellularLocation>
        <location evidence="1">Nucleus</location>
    </subcellularLocation>
</comment>
<dbReference type="PANTHER" id="PTHR33215">
    <property type="entry name" value="PROTEIN DISTAL ANTENNA"/>
    <property type="match status" value="1"/>
</dbReference>
<feature type="domain" description="Brinker DNA-binding" evidence="3">
    <location>
        <begin position="215"/>
        <end position="265"/>
    </location>
</feature>
<dbReference type="SUPFAM" id="SSF46689">
    <property type="entry name" value="Homeodomain-like"/>
    <property type="match status" value="1"/>
</dbReference>
<organism evidence="4 5">
    <name type="scientific">Ladona fulva</name>
    <name type="common">Scarce chaser dragonfly</name>
    <name type="synonym">Libellula fulva</name>
    <dbReference type="NCBI Taxonomy" id="123851"/>
    <lineage>
        <taxon>Eukaryota</taxon>
        <taxon>Metazoa</taxon>
        <taxon>Ecdysozoa</taxon>
        <taxon>Arthropoda</taxon>
        <taxon>Hexapoda</taxon>
        <taxon>Insecta</taxon>
        <taxon>Pterygota</taxon>
        <taxon>Palaeoptera</taxon>
        <taxon>Odonata</taxon>
        <taxon>Epiprocta</taxon>
        <taxon>Anisoptera</taxon>
        <taxon>Libelluloidea</taxon>
        <taxon>Libellulidae</taxon>
        <taxon>Ladona</taxon>
    </lineage>
</organism>
<reference evidence="4" key="2">
    <citation type="submission" date="2017-10" db="EMBL/GenBank/DDBJ databases">
        <title>Ladona fulva Genome sequencing and assembly.</title>
        <authorList>
            <person name="Murali S."/>
            <person name="Richards S."/>
            <person name="Bandaranaike D."/>
            <person name="Bellair M."/>
            <person name="Blankenburg K."/>
            <person name="Chao H."/>
            <person name="Dinh H."/>
            <person name="Doddapaneni H."/>
            <person name="Dugan-Rocha S."/>
            <person name="Elkadiri S."/>
            <person name="Gnanaolivu R."/>
            <person name="Hernandez B."/>
            <person name="Skinner E."/>
            <person name="Javaid M."/>
            <person name="Lee S."/>
            <person name="Li M."/>
            <person name="Ming W."/>
            <person name="Munidasa M."/>
            <person name="Muniz J."/>
            <person name="Nguyen L."/>
            <person name="Hughes D."/>
            <person name="Osuji N."/>
            <person name="Pu L.-L."/>
            <person name="Puazo M."/>
            <person name="Qu C."/>
            <person name="Quiroz J."/>
            <person name="Raj R."/>
            <person name="Weissenberger G."/>
            <person name="Xin Y."/>
            <person name="Zou X."/>
            <person name="Han Y."/>
            <person name="Worley K."/>
            <person name="Muzny D."/>
            <person name="Gibbs R."/>
        </authorList>
    </citation>
    <scope>NUCLEOTIDE SEQUENCE</scope>
    <source>
        <strain evidence="4">Sampled in the wild</strain>
    </source>
</reference>
<feature type="region of interest" description="Disordered" evidence="2">
    <location>
        <begin position="405"/>
        <end position="431"/>
    </location>
</feature>
<dbReference type="SUPFAM" id="SSF48295">
    <property type="entry name" value="TrpR-like"/>
    <property type="match status" value="1"/>
</dbReference>
<evidence type="ECO:0000313" key="5">
    <source>
        <dbReference type="Proteomes" id="UP000792457"/>
    </source>
</evidence>
<evidence type="ECO:0000256" key="1">
    <source>
        <dbReference type="ARBA" id="ARBA00004123"/>
    </source>
</evidence>
<sequence length="496" mass="55443">MSDSKFRKQQIDLNRQRTDSVQSGQVFRWWLCICPHTLPAGDSVFAADSAWEEKWGKLAETDGAKTAVALGVGKGQGACSDVFFGGRRMFSANFKLRVLDSYRQDPDCKGNQRATARKYGIHRRQIQKWLQVESCLRTAVKGQGEMALDLVVRGKGAAEAPVKNEPPEEEEEEGEINSPTVKSPTVGIPDPSVWVKQEPQEIASTTPSRLPSFSKRRSFSLQFKLGVLDAFHAGCGNQRATARLFGINRRQVQKWLRQEARLRSEASVAAVAAERQRLGKWAAEEEDGGGKPPAAGWEPPLNIPVVRRPWADEDDEEPEVKRLRWDCTVEQETALCLVKSERRTDEFPEVLSAPKERKLPPAPHRVPLAPHRVPPPLLLPTSYDELLGICNSAVSLRLQQNGKEISSSSSAASSPDPSYFPCLPPSPPGSRRRQCYHLDFKLKAIEEYHEGDGEWRGNQRAVAKRFGVHRRQIQKWLKQEEQLRQRAAGSTSGTGC</sequence>
<feature type="region of interest" description="Disordered" evidence="2">
    <location>
        <begin position="157"/>
        <end position="190"/>
    </location>
</feature>
<dbReference type="GO" id="GO:0043565">
    <property type="term" value="F:sequence-specific DNA binding"/>
    <property type="evidence" value="ECO:0007669"/>
    <property type="project" value="InterPro"/>
</dbReference>
<gene>
    <name evidence="4" type="ORF">J437_LFUL015759</name>
</gene>
<dbReference type="Pfam" id="PF09607">
    <property type="entry name" value="BrkDBD"/>
    <property type="match status" value="3"/>
</dbReference>
<proteinExistence type="predicted"/>
<accession>A0A8K0KLN4</accession>
<evidence type="ECO:0000313" key="4">
    <source>
        <dbReference type="EMBL" id="KAG8236573.1"/>
    </source>
</evidence>
<dbReference type="AlphaFoldDB" id="A0A8K0KLN4"/>
<dbReference type="InterPro" id="IPR009057">
    <property type="entry name" value="Homeodomain-like_sf"/>
</dbReference>
<protein>
    <recommendedName>
        <fullName evidence="3">Brinker DNA-binding domain-containing protein</fullName>
    </recommendedName>
</protein>
<comment type="caution">
    <text evidence="4">The sequence shown here is derived from an EMBL/GenBank/DDBJ whole genome shotgun (WGS) entry which is preliminary data.</text>
</comment>
<keyword evidence="5" id="KW-1185">Reference proteome</keyword>
<dbReference type="InterPro" id="IPR018586">
    <property type="entry name" value="Brinker_DNA-bd"/>
</dbReference>
<evidence type="ECO:0000256" key="2">
    <source>
        <dbReference type="SAM" id="MobiDB-lite"/>
    </source>
</evidence>
<dbReference type="GO" id="GO:0005634">
    <property type="term" value="C:nucleus"/>
    <property type="evidence" value="ECO:0007669"/>
    <property type="project" value="UniProtKB-SubCell"/>
</dbReference>
<feature type="domain" description="Brinker DNA-binding" evidence="3">
    <location>
        <begin position="85"/>
        <end position="140"/>
    </location>
</feature>